<dbReference type="Gene3D" id="3.40.50.12780">
    <property type="entry name" value="N-terminal domain of ligase-like"/>
    <property type="match status" value="1"/>
</dbReference>
<dbReference type="PANTHER" id="PTHR36932:SF1">
    <property type="entry name" value="CAPSULAR POLYSACCHARIDE BIOSYNTHESIS PROTEIN"/>
    <property type="match status" value="1"/>
</dbReference>
<gene>
    <name evidence="1" type="ORF">LCGC14_0745680</name>
</gene>
<dbReference type="PANTHER" id="PTHR36932">
    <property type="entry name" value="CAPSULAR POLYSACCHARIDE BIOSYNTHESIS PROTEIN"/>
    <property type="match status" value="1"/>
</dbReference>
<proteinExistence type="predicted"/>
<organism evidence="1">
    <name type="scientific">marine sediment metagenome</name>
    <dbReference type="NCBI Taxonomy" id="412755"/>
    <lineage>
        <taxon>unclassified sequences</taxon>
        <taxon>metagenomes</taxon>
        <taxon>ecological metagenomes</taxon>
    </lineage>
</organism>
<accession>A0A0F9QQA8</accession>
<comment type="caution">
    <text evidence="1">The sequence shown here is derived from an EMBL/GenBank/DDBJ whole genome shotgun (WGS) entry which is preliminary data.</text>
</comment>
<reference evidence="1" key="1">
    <citation type="journal article" date="2015" name="Nature">
        <title>Complex archaea that bridge the gap between prokaryotes and eukaryotes.</title>
        <authorList>
            <person name="Spang A."/>
            <person name="Saw J.H."/>
            <person name="Jorgensen S.L."/>
            <person name="Zaremba-Niedzwiedzka K."/>
            <person name="Martijn J."/>
            <person name="Lind A.E."/>
            <person name="van Eijk R."/>
            <person name="Schleper C."/>
            <person name="Guy L."/>
            <person name="Ettema T.J."/>
        </authorList>
    </citation>
    <scope>NUCLEOTIDE SEQUENCE</scope>
</reference>
<evidence type="ECO:0000313" key="1">
    <source>
        <dbReference type="EMBL" id="KKN39212.1"/>
    </source>
</evidence>
<name>A0A0F9QQA8_9ZZZZ</name>
<protein>
    <recommendedName>
        <fullName evidence="2">AMP-dependent synthetase/ligase domain-containing protein</fullName>
    </recommendedName>
</protein>
<dbReference type="InterPro" id="IPR053158">
    <property type="entry name" value="CapK_Type1_Caps_Biosynth"/>
</dbReference>
<dbReference type="EMBL" id="LAZR01001776">
    <property type="protein sequence ID" value="KKN39212.1"/>
    <property type="molecule type" value="Genomic_DNA"/>
</dbReference>
<dbReference type="AlphaFoldDB" id="A0A0F9QQA8"/>
<sequence length="443" mass="51200">MTPNFRNLMFWLSDWLKGAKIRRHHNAITKINQDHDSEYAITKRNEYLSELLRHCQETVPFYKNLGVTDFRLENYPVTNKNVINSSSKSFASEKFINRKTFKASTSGSTGTPFTVFHDVNKKKRHGADVRFFWETVGHPFGTRFFYLRVWTDQNRKGKFLQWKQNFTPIDIRKMGDSEIENLLEKIKTTDTPISILGYASAFDRIVKFVQQNPSQSLENKVIAIVTMSEALNIPTKKGLSDYFNCPVVSRYANMECGMIAQQTSDHKSDFLLNLASYHIEILDLEADVPAKKGQPGRIIVTDLFNKAMPLIRYDTGDIGVLGKVMSDTRTQYVLKKVEGRKMDTVFDTKNNPISSFIINNNMWKYSTLNQYQFIQVSEKTYLFKLNTGKTFLREDELINEFKGYLGNDADIKIEYVNEIPLLSSGKRKKVLNRMKKKISEGVL</sequence>
<dbReference type="SUPFAM" id="SSF56801">
    <property type="entry name" value="Acetyl-CoA synthetase-like"/>
    <property type="match status" value="1"/>
</dbReference>
<evidence type="ECO:0008006" key="2">
    <source>
        <dbReference type="Google" id="ProtNLM"/>
    </source>
</evidence>
<dbReference type="InterPro" id="IPR042099">
    <property type="entry name" value="ANL_N_sf"/>
</dbReference>